<dbReference type="EMBL" id="DF933811">
    <property type="protein sequence ID" value="GAM34666.1"/>
    <property type="molecule type" value="Genomic_DNA"/>
</dbReference>
<keyword evidence="2" id="KW-0328">Glycosyltransferase</keyword>
<dbReference type="AlphaFoldDB" id="A0A6V8H1F9"/>
<sequence>MYPLGYNFGRDWNYPELGVKFDDSSTGVAELVWELSPKIEPYQTVFMIHPDLQVFRTKDLFTAHPELPNIWTHASRSDNVIVLLHGEEINSIAYESNISKNPDVSAALMFGHQRFEPGLLIKPVESKRPMTAQSSRQAAFVFLSSISVMDFDCTQQGGQGSSSHNAIPETPDPEVTGRLWINPILDQPIDQQDYVSQTSHTHTAMDSGEWAHILEIFCLSVVDYMLLVQSFNYEHHEGALERGLGISSRNTFNKAFKKRDFMSASGANTDNHLNPAMLSKHEYDIRELPPDDRIRDSLKYRKALYFTSQAAIWAFHLYFLVRLLLVLTAPQQTWQIWLMLLVEYIFARTPRNDQLLTVSASKSGQSRPRDRLRLFGNDHLPRVNILVPCCGEPTDVVLDTVRAACSIDYPIAHFRVLLLDDGASHALREAVASLRSQWPNLSYHSRGQQSGRVFAKAGNLNYALFELKYEFQPEFCAVLDADCMPKPDFLRATLPHLLKDPKAALLTTRQYYYNLPDGDPLQQSRTHFYTCHNSELDRMASAIDAGSGAVFRRKAIVDVGGYPTFSFSEDWQLSLMLQGLGYRTLQVLEPLQFGLVPTSLDGHIAQRNRWQLGHSQQPSVLFSEANKAIPQRLQWSITLNGVVIVLGLIGYMLGFAAVPILFASGNLIPATSPLIVQIQVVLAVLLVALTWIHGLVQAAHTGFRIAPFAHLENSWLASTHILSIVRFHCVSKKPKGSFVTGSSANSWNRMMELPGYKKLRKDLLDNGLLYSLFLFFAILSAFLLSFYGAFNNDYAAAGSTASRSLLMRLLTTVAWPPMLHIAYLALINLWIPIAYLLSRPEHPERRSRMAAHANGIFLPREDVQMKLLQHSVPPLGYLNHYILVPVVLIALSIMAVAL</sequence>
<dbReference type="SUPFAM" id="SSF53448">
    <property type="entry name" value="Nucleotide-diphospho-sugar transferases"/>
    <property type="match status" value="1"/>
</dbReference>
<keyword evidence="6 7" id="KW-0472">Membrane</keyword>
<keyword evidence="5 7" id="KW-1133">Transmembrane helix</keyword>
<gene>
    <name evidence="9" type="ORF">TCE0_015r02388</name>
</gene>
<feature type="transmembrane region" description="Helical" evidence="7">
    <location>
        <begin position="674"/>
        <end position="696"/>
    </location>
</feature>
<dbReference type="InterPro" id="IPR050321">
    <property type="entry name" value="Glycosyltr_2/OpgH_subfam"/>
</dbReference>
<protein>
    <recommendedName>
        <fullName evidence="8">Glycosyltransferase 2-like domain-containing protein</fullName>
    </recommendedName>
</protein>
<dbReference type="Gene3D" id="3.90.550.10">
    <property type="entry name" value="Spore Coat Polysaccharide Biosynthesis Protein SpsA, Chain A"/>
    <property type="match status" value="1"/>
</dbReference>
<evidence type="ECO:0000256" key="4">
    <source>
        <dbReference type="ARBA" id="ARBA00022692"/>
    </source>
</evidence>
<feature type="transmembrane region" description="Helical" evidence="7">
    <location>
        <begin position="818"/>
        <end position="838"/>
    </location>
</feature>
<keyword evidence="4 7" id="KW-0812">Transmembrane</keyword>
<evidence type="ECO:0000313" key="9">
    <source>
        <dbReference type="EMBL" id="GAM34666.1"/>
    </source>
</evidence>
<evidence type="ECO:0000313" key="10">
    <source>
        <dbReference type="Proteomes" id="UP000053095"/>
    </source>
</evidence>
<comment type="subcellular location">
    <subcellularLocation>
        <location evidence="1">Membrane</location>
        <topology evidence="1">Multi-pass membrane protein</topology>
    </subcellularLocation>
</comment>
<feature type="domain" description="Glycosyltransferase 2-like" evidence="8">
    <location>
        <begin position="478"/>
        <end position="663"/>
    </location>
</feature>
<proteinExistence type="predicted"/>
<dbReference type="PANTHER" id="PTHR43867:SF7">
    <property type="entry name" value="CELLULOSE SYNTHASE (EUROFUNG)"/>
    <property type="match status" value="1"/>
</dbReference>
<evidence type="ECO:0000259" key="8">
    <source>
        <dbReference type="Pfam" id="PF13632"/>
    </source>
</evidence>
<evidence type="ECO:0000256" key="6">
    <source>
        <dbReference type="ARBA" id="ARBA00023136"/>
    </source>
</evidence>
<dbReference type="PANTHER" id="PTHR43867">
    <property type="entry name" value="CELLULOSE SYNTHASE CATALYTIC SUBUNIT A [UDP-FORMING]"/>
    <property type="match status" value="1"/>
</dbReference>
<name>A0A6V8H1F9_TALPI</name>
<dbReference type="Pfam" id="PF13632">
    <property type="entry name" value="Glyco_trans_2_3"/>
    <property type="match status" value="1"/>
</dbReference>
<evidence type="ECO:0000256" key="3">
    <source>
        <dbReference type="ARBA" id="ARBA00022679"/>
    </source>
</evidence>
<dbReference type="InterPro" id="IPR029044">
    <property type="entry name" value="Nucleotide-diphossugar_trans"/>
</dbReference>
<feature type="transmembrane region" description="Helical" evidence="7">
    <location>
        <begin position="637"/>
        <end position="662"/>
    </location>
</feature>
<dbReference type="Proteomes" id="UP000053095">
    <property type="component" value="Unassembled WGS sequence"/>
</dbReference>
<feature type="transmembrane region" description="Helical" evidence="7">
    <location>
        <begin position="767"/>
        <end position="790"/>
    </location>
</feature>
<keyword evidence="10" id="KW-1185">Reference proteome</keyword>
<evidence type="ECO:0000256" key="7">
    <source>
        <dbReference type="SAM" id="Phobius"/>
    </source>
</evidence>
<dbReference type="CDD" id="cd06421">
    <property type="entry name" value="CESA_CelA_like"/>
    <property type="match status" value="1"/>
</dbReference>
<evidence type="ECO:0000256" key="2">
    <source>
        <dbReference type="ARBA" id="ARBA00022676"/>
    </source>
</evidence>
<feature type="transmembrane region" description="Helical" evidence="7">
    <location>
        <begin position="875"/>
        <end position="897"/>
    </location>
</feature>
<evidence type="ECO:0000256" key="5">
    <source>
        <dbReference type="ARBA" id="ARBA00022989"/>
    </source>
</evidence>
<organism evidence="9 10">
    <name type="scientific">Talaromyces pinophilus</name>
    <name type="common">Penicillium pinophilum</name>
    <dbReference type="NCBI Taxonomy" id="128442"/>
    <lineage>
        <taxon>Eukaryota</taxon>
        <taxon>Fungi</taxon>
        <taxon>Dikarya</taxon>
        <taxon>Ascomycota</taxon>
        <taxon>Pezizomycotina</taxon>
        <taxon>Eurotiomycetes</taxon>
        <taxon>Eurotiomycetidae</taxon>
        <taxon>Eurotiales</taxon>
        <taxon>Trichocomaceae</taxon>
        <taxon>Talaromyces</taxon>
        <taxon>Talaromyces sect. Talaromyces</taxon>
    </lineage>
</organism>
<keyword evidence="3" id="KW-0808">Transferase</keyword>
<dbReference type="GO" id="GO:0016020">
    <property type="term" value="C:membrane"/>
    <property type="evidence" value="ECO:0007669"/>
    <property type="project" value="UniProtKB-SubCell"/>
</dbReference>
<reference evidence="10" key="1">
    <citation type="journal article" date="2015" name="Genome Announc.">
        <title>Draft genome sequence of Talaromyces cellulolyticus strain Y-94, a source of lignocellulosic biomass-degrading enzymes.</title>
        <authorList>
            <person name="Fujii T."/>
            <person name="Koike H."/>
            <person name="Sawayama S."/>
            <person name="Yano S."/>
            <person name="Inoue H."/>
        </authorList>
    </citation>
    <scope>NUCLEOTIDE SEQUENCE [LARGE SCALE GENOMIC DNA]</scope>
    <source>
        <strain evidence="10">Y-94</strain>
    </source>
</reference>
<comment type="caution">
    <text evidence="9">The sequence shown here is derived from an EMBL/GenBank/DDBJ whole genome shotgun (WGS) entry which is preliminary data.</text>
</comment>
<accession>A0A6V8H1F9</accession>
<dbReference type="Pfam" id="PF23562">
    <property type="entry name" value="AMP-binding_C_3"/>
    <property type="match status" value="1"/>
</dbReference>
<dbReference type="InterPro" id="IPR001173">
    <property type="entry name" value="Glyco_trans_2-like"/>
</dbReference>
<dbReference type="GO" id="GO:0016757">
    <property type="term" value="F:glycosyltransferase activity"/>
    <property type="evidence" value="ECO:0007669"/>
    <property type="project" value="UniProtKB-KW"/>
</dbReference>
<feature type="transmembrane region" description="Helical" evidence="7">
    <location>
        <begin position="303"/>
        <end position="325"/>
    </location>
</feature>
<evidence type="ECO:0000256" key="1">
    <source>
        <dbReference type="ARBA" id="ARBA00004141"/>
    </source>
</evidence>